<keyword evidence="1" id="KW-0694">RNA-binding</keyword>
<proteinExistence type="predicted"/>
<evidence type="ECO:0000313" key="3">
    <source>
        <dbReference type="EMBL" id="MBE5728548.1"/>
    </source>
</evidence>
<dbReference type="SUPFAM" id="SSF54791">
    <property type="entry name" value="Eukaryotic type KH-domain (KH-domain type I)"/>
    <property type="match status" value="1"/>
</dbReference>
<evidence type="ECO:0000259" key="2">
    <source>
        <dbReference type="Pfam" id="PF22891"/>
    </source>
</evidence>
<feature type="domain" description="PNO1 second type I KH" evidence="2">
    <location>
        <begin position="79"/>
        <end position="162"/>
    </location>
</feature>
<dbReference type="Proteomes" id="UP000718571">
    <property type="component" value="Unassembled WGS sequence"/>
</dbReference>
<name>A0A8T3V290_9ARCH</name>
<dbReference type="NCBIfam" id="TIGR03665">
    <property type="entry name" value="arCOG04150"/>
    <property type="match status" value="1"/>
</dbReference>
<dbReference type="InterPro" id="IPR036612">
    <property type="entry name" value="KH_dom_type_1_sf"/>
</dbReference>
<gene>
    <name evidence="3" type="ORF">IHE51_01690</name>
</gene>
<dbReference type="GO" id="GO:0003723">
    <property type="term" value="F:RNA binding"/>
    <property type="evidence" value="ECO:0007669"/>
    <property type="project" value="UniProtKB-KW"/>
</dbReference>
<protein>
    <recommendedName>
        <fullName evidence="2">PNO1 second type I KH domain-containing protein</fullName>
    </recommendedName>
</protein>
<dbReference type="PANTHER" id="PTHR12826">
    <property type="entry name" value="RIBONUCLEASE Y"/>
    <property type="match status" value="1"/>
</dbReference>
<dbReference type="EMBL" id="JADFAR010000020">
    <property type="protein sequence ID" value="MBE5728548.1"/>
    <property type="molecule type" value="Genomic_DNA"/>
</dbReference>
<dbReference type="PANTHER" id="PTHR12826:SF13">
    <property type="entry name" value="RNA-BINDING PROTEIN PNO1"/>
    <property type="match status" value="1"/>
</dbReference>
<dbReference type="AlphaFoldDB" id="A0A8T3V290"/>
<dbReference type="InterPro" id="IPR019964">
    <property type="entry name" value="KH_domain_protein_archaea"/>
</dbReference>
<reference evidence="3 4" key="1">
    <citation type="submission" date="2020-09" db="EMBL/GenBank/DDBJ databases">
        <title>Genomic characterization of a novel Parvarchaeota family in acid mine drainage sediments.</title>
        <authorList>
            <person name="Luo Z.-H."/>
        </authorList>
    </citation>
    <scope>NUCLEOTIDE SEQUENCE [LARGE SCALE GENOMIC DNA]</scope>
    <source>
        <strain evidence="3">MAS1_bins.189</strain>
    </source>
</reference>
<accession>A0A8T3V290</accession>
<dbReference type="InterPro" id="IPR055211">
    <property type="entry name" value="KH_PNO1_2nd"/>
</dbReference>
<evidence type="ECO:0000313" key="4">
    <source>
        <dbReference type="Proteomes" id="UP000718571"/>
    </source>
</evidence>
<sequence length="173" mass="19562">MHEELVIVKSKVEQLKKESKLMKAADDLNVSIDIDGNTISMDSESASNLMMVKDMILAYSRGFAPDIAKLLLNDDYSLIVMNMNDYTKSEKRQTQLKGRVIGRYGSIKERLGKLTMCSLRVYGKTISIIGQYEYANVAESGVDMLLKGMNFETVFKILNNEMKEAYINHGRNS</sequence>
<organism evidence="3 4">
    <name type="scientific">Candidatus Acidifodinimicrobium mancum</name>
    <dbReference type="NCBI Taxonomy" id="2898728"/>
    <lineage>
        <taxon>Archaea</taxon>
        <taxon>Candidatus Parvarchaeota</taxon>
        <taxon>Candidatus Acidifodinimicrobiaceae</taxon>
        <taxon>Candidatus Acidifodinimicrobium</taxon>
    </lineage>
</organism>
<comment type="caution">
    <text evidence="3">The sequence shown here is derived from an EMBL/GenBank/DDBJ whole genome shotgun (WGS) entry which is preliminary data.</text>
</comment>
<dbReference type="Pfam" id="PF22891">
    <property type="entry name" value="KH_PNO1_2nd"/>
    <property type="match status" value="1"/>
</dbReference>
<dbReference type="Gene3D" id="3.30.1370.10">
    <property type="entry name" value="K Homology domain, type 1"/>
    <property type="match status" value="2"/>
</dbReference>
<evidence type="ECO:0000256" key="1">
    <source>
        <dbReference type="ARBA" id="ARBA00022884"/>
    </source>
</evidence>